<evidence type="ECO:0000313" key="4">
    <source>
        <dbReference type="Proteomes" id="UP000674938"/>
    </source>
</evidence>
<accession>A0A940PCX2</accession>
<organism evidence="3 4">
    <name type="scientific">Vagococcus allomyrinae</name>
    <dbReference type="NCBI Taxonomy" id="2794353"/>
    <lineage>
        <taxon>Bacteria</taxon>
        <taxon>Bacillati</taxon>
        <taxon>Bacillota</taxon>
        <taxon>Bacilli</taxon>
        <taxon>Lactobacillales</taxon>
        <taxon>Enterococcaceae</taxon>
        <taxon>Vagococcus</taxon>
    </lineage>
</organism>
<proteinExistence type="predicted"/>
<dbReference type="Proteomes" id="UP000674938">
    <property type="component" value="Unassembled WGS sequence"/>
</dbReference>
<dbReference type="SUPFAM" id="SSF48317">
    <property type="entry name" value="Acid phosphatase/Vanadium-dependent haloperoxidase"/>
    <property type="match status" value="1"/>
</dbReference>
<comment type="caution">
    <text evidence="3">The sequence shown here is derived from an EMBL/GenBank/DDBJ whole genome shotgun (WGS) entry which is preliminary data.</text>
</comment>
<evidence type="ECO:0000256" key="1">
    <source>
        <dbReference type="SAM" id="Phobius"/>
    </source>
</evidence>
<dbReference type="InterPro" id="IPR036938">
    <property type="entry name" value="PAP2/HPO_sf"/>
</dbReference>
<dbReference type="InterPro" id="IPR000326">
    <property type="entry name" value="PAP2/HPO"/>
</dbReference>
<gene>
    <name evidence="3" type="ORF">I6N95_05405</name>
</gene>
<sequence>MNPTKNLYWHFAASCCLVIFVILGYTVKFYEATLTFIDQPISDVIRANMTDGKSTFYIAITQLGSGTVIAGLVLVVSLVCWYRKYLSEALWLIINSALIAGVGNYLIKFAFQRPRPSVPHLVTETHFSFPSGHAMGSMLFYGTLIVILPILISNPRLRLAAQILLGLLILLVGISRIYVGVHYPTDILGGYLLGAAWILGTYPTFQKRRFIWRFQGKQK</sequence>
<feature type="transmembrane region" description="Helical" evidence="1">
    <location>
        <begin position="56"/>
        <end position="82"/>
    </location>
</feature>
<feature type="transmembrane region" description="Helical" evidence="1">
    <location>
        <begin position="187"/>
        <end position="205"/>
    </location>
</feature>
<reference evidence="3" key="1">
    <citation type="submission" date="2020-12" db="EMBL/GenBank/DDBJ databases">
        <title>Vagococcus allomyrinae sp. nov. and Enterococcus lavae sp. nov., isolated from the larvae of Allomyrina dichotoma.</title>
        <authorList>
            <person name="Lee S.D."/>
        </authorList>
    </citation>
    <scope>NUCLEOTIDE SEQUENCE</scope>
    <source>
        <strain evidence="3">BWB3-3</strain>
    </source>
</reference>
<keyword evidence="4" id="KW-1185">Reference proteome</keyword>
<feature type="transmembrane region" description="Helical" evidence="1">
    <location>
        <begin position="131"/>
        <end position="152"/>
    </location>
</feature>
<dbReference type="CDD" id="cd03392">
    <property type="entry name" value="PAP2_like_2"/>
    <property type="match status" value="1"/>
</dbReference>
<dbReference type="SMART" id="SM00014">
    <property type="entry name" value="acidPPc"/>
    <property type="match status" value="1"/>
</dbReference>
<dbReference type="Gene3D" id="1.20.144.10">
    <property type="entry name" value="Phosphatidic acid phosphatase type 2/haloperoxidase"/>
    <property type="match status" value="2"/>
</dbReference>
<keyword evidence="1" id="KW-0472">Membrane</keyword>
<evidence type="ECO:0000313" key="3">
    <source>
        <dbReference type="EMBL" id="MBP1040448.1"/>
    </source>
</evidence>
<protein>
    <submittedName>
        <fullName evidence="3">Phosphatase PAP2 family protein</fullName>
    </submittedName>
</protein>
<dbReference type="EMBL" id="JAEEGA010000002">
    <property type="protein sequence ID" value="MBP1040448.1"/>
    <property type="molecule type" value="Genomic_DNA"/>
</dbReference>
<feature type="transmembrane region" description="Helical" evidence="1">
    <location>
        <begin position="89"/>
        <end position="111"/>
    </location>
</feature>
<feature type="transmembrane region" description="Helical" evidence="1">
    <location>
        <begin position="7"/>
        <end position="27"/>
    </location>
</feature>
<keyword evidence="1" id="KW-1133">Transmembrane helix</keyword>
<dbReference type="PANTHER" id="PTHR14969:SF13">
    <property type="entry name" value="AT30094P"/>
    <property type="match status" value="1"/>
</dbReference>
<dbReference type="PANTHER" id="PTHR14969">
    <property type="entry name" value="SPHINGOSINE-1-PHOSPHATE PHOSPHOHYDROLASE"/>
    <property type="match status" value="1"/>
</dbReference>
<name>A0A940PCX2_9ENTE</name>
<feature type="transmembrane region" description="Helical" evidence="1">
    <location>
        <begin position="159"/>
        <end position="181"/>
    </location>
</feature>
<keyword evidence="1" id="KW-0812">Transmembrane</keyword>
<evidence type="ECO:0000259" key="2">
    <source>
        <dbReference type="SMART" id="SM00014"/>
    </source>
</evidence>
<dbReference type="RefSeq" id="WP_209525381.1">
    <property type="nucleotide sequence ID" value="NZ_JAEEGA010000002.1"/>
</dbReference>
<dbReference type="Pfam" id="PF01569">
    <property type="entry name" value="PAP2"/>
    <property type="match status" value="1"/>
</dbReference>
<feature type="domain" description="Phosphatidic acid phosphatase type 2/haloperoxidase" evidence="2">
    <location>
        <begin position="93"/>
        <end position="202"/>
    </location>
</feature>
<dbReference type="AlphaFoldDB" id="A0A940PCX2"/>